<comment type="caution">
    <text evidence="2">The sequence shown here is derived from an EMBL/GenBank/DDBJ whole genome shotgun (WGS) entry which is preliminary data.</text>
</comment>
<name>A0AAD3S8N1_NEPGR</name>
<keyword evidence="3" id="KW-1185">Reference proteome</keyword>
<accession>A0AAD3S8N1</accession>
<organism evidence="2 3">
    <name type="scientific">Nepenthes gracilis</name>
    <name type="common">Slender pitcher plant</name>
    <dbReference type="NCBI Taxonomy" id="150966"/>
    <lineage>
        <taxon>Eukaryota</taxon>
        <taxon>Viridiplantae</taxon>
        <taxon>Streptophyta</taxon>
        <taxon>Embryophyta</taxon>
        <taxon>Tracheophyta</taxon>
        <taxon>Spermatophyta</taxon>
        <taxon>Magnoliopsida</taxon>
        <taxon>eudicotyledons</taxon>
        <taxon>Gunneridae</taxon>
        <taxon>Pentapetalae</taxon>
        <taxon>Caryophyllales</taxon>
        <taxon>Nepenthaceae</taxon>
        <taxon>Nepenthes</taxon>
    </lineage>
</organism>
<proteinExistence type="predicted"/>
<evidence type="ECO:0000256" key="1">
    <source>
        <dbReference type="SAM" id="MobiDB-lite"/>
    </source>
</evidence>
<dbReference type="EMBL" id="BSYO01000006">
    <property type="protein sequence ID" value="GMH06543.1"/>
    <property type="molecule type" value="Genomic_DNA"/>
</dbReference>
<evidence type="ECO:0000313" key="3">
    <source>
        <dbReference type="Proteomes" id="UP001279734"/>
    </source>
</evidence>
<sequence>MACARGSEEKSSRRTRGNGTSISSSTPPCVVFVRCLTAFHGHLYPSLSQEVWRALLEVLNGIRISACCRSSRVLDSALRQITASPVKEPGTPQRVRCRCPYSLLDLIQY</sequence>
<protein>
    <submittedName>
        <fullName evidence="2">Uncharacterized protein</fullName>
    </submittedName>
</protein>
<dbReference type="Proteomes" id="UP001279734">
    <property type="component" value="Unassembled WGS sequence"/>
</dbReference>
<feature type="compositionally biased region" description="Basic and acidic residues" evidence="1">
    <location>
        <begin position="1"/>
        <end position="12"/>
    </location>
</feature>
<feature type="compositionally biased region" description="Polar residues" evidence="1">
    <location>
        <begin position="17"/>
        <end position="26"/>
    </location>
</feature>
<evidence type="ECO:0000313" key="2">
    <source>
        <dbReference type="EMBL" id="GMH06543.1"/>
    </source>
</evidence>
<dbReference type="AlphaFoldDB" id="A0AAD3S8N1"/>
<gene>
    <name evidence="2" type="ORF">Nepgr_008383</name>
</gene>
<feature type="region of interest" description="Disordered" evidence="1">
    <location>
        <begin position="1"/>
        <end position="26"/>
    </location>
</feature>
<reference evidence="2" key="1">
    <citation type="submission" date="2023-05" db="EMBL/GenBank/DDBJ databases">
        <title>Nepenthes gracilis genome sequencing.</title>
        <authorList>
            <person name="Fukushima K."/>
        </authorList>
    </citation>
    <scope>NUCLEOTIDE SEQUENCE</scope>
    <source>
        <strain evidence="2">SING2019-196</strain>
    </source>
</reference>